<gene>
    <name evidence="2" type="ORF">PSTG_04700</name>
</gene>
<evidence type="ECO:0000313" key="3">
    <source>
        <dbReference type="Proteomes" id="UP000054564"/>
    </source>
</evidence>
<reference evidence="3" key="1">
    <citation type="submission" date="2014-03" db="EMBL/GenBank/DDBJ databases">
        <title>The Genome Sequence of Puccinia striiformis f. sp. tritici PST-78.</title>
        <authorList>
            <consortium name="The Broad Institute Genome Sequencing Platform"/>
            <person name="Cuomo C."/>
            <person name="Hulbert S."/>
            <person name="Chen X."/>
            <person name="Walker B."/>
            <person name="Young S.K."/>
            <person name="Zeng Q."/>
            <person name="Gargeya S."/>
            <person name="Fitzgerald M."/>
            <person name="Haas B."/>
            <person name="Abouelleil A."/>
            <person name="Alvarado L."/>
            <person name="Arachchi H.M."/>
            <person name="Berlin A.M."/>
            <person name="Chapman S.B."/>
            <person name="Goldberg J."/>
            <person name="Griggs A."/>
            <person name="Gujja S."/>
            <person name="Hansen M."/>
            <person name="Howarth C."/>
            <person name="Imamovic A."/>
            <person name="Larimer J."/>
            <person name="McCowan C."/>
            <person name="Montmayeur A."/>
            <person name="Murphy C."/>
            <person name="Neiman D."/>
            <person name="Pearson M."/>
            <person name="Priest M."/>
            <person name="Roberts A."/>
            <person name="Saif S."/>
            <person name="Shea T."/>
            <person name="Sisk P."/>
            <person name="Sykes S."/>
            <person name="Wortman J."/>
            <person name="Nusbaum C."/>
            <person name="Birren B."/>
        </authorList>
    </citation>
    <scope>NUCLEOTIDE SEQUENCE [LARGE SCALE GENOMIC DNA]</scope>
    <source>
        <strain evidence="3">race PST-78</strain>
    </source>
</reference>
<protein>
    <recommendedName>
        <fullName evidence="4">OTU domain-containing protein</fullName>
    </recommendedName>
</protein>
<evidence type="ECO:0000313" key="2">
    <source>
        <dbReference type="EMBL" id="KNF02203.1"/>
    </source>
</evidence>
<keyword evidence="3" id="KW-1185">Reference proteome</keyword>
<accession>A0A0L0VSE4</accession>
<proteinExistence type="predicted"/>
<comment type="caution">
    <text evidence="2">The sequence shown here is derived from an EMBL/GenBank/DDBJ whole genome shotgun (WGS) entry which is preliminary data.</text>
</comment>
<dbReference type="AlphaFoldDB" id="A0A0L0VSE4"/>
<feature type="region of interest" description="Disordered" evidence="1">
    <location>
        <begin position="1"/>
        <end position="30"/>
    </location>
</feature>
<dbReference type="Proteomes" id="UP000054564">
    <property type="component" value="Unassembled WGS sequence"/>
</dbReference>
<organism evidence="2 3">
    <name type="scientific">Puccinia striiformis f. sp. tritici PST-78</name>
    <dbReference type="NCBI Taxonomy" id="1165861"/>
    <lineage>
        <taxon>Eukaryota</taxon>
        <taxon>Fungi</taxon>
        <taxon>Dikarya</taxon>
        <taxon>Basidiomycota</taxon>
        <taxon>Pucciniomycotina</taxon>
        <taxon>Pucciniomycetes</taxon>
        <taxon>Pucciniales</taxon>
        <taxon>Pucciniaceae</taxon>
        <taxon>Puccinia</taxon>
    </lineage>
</organism>
<evidence type="ECO:0008006" key="4">
    <source>
        <dbReference type="Google" id="ProtNLM"/>
    </source>
</evidence>
<evidence type="ECO:0000256" key="1">
    <source>
        <dbReference type="SAM" id="MobiDB-lite"/>
    </source>
</evidence>
<sequence>MGNSSGPSKGEDEPTEQEVGPGDKAVGLGLISPDTQKMKRVFNKEADDIRLIRDEILISDLSGPSIVVPDNQPSSTTIDSQQSLTKQQEIVFFLIISKSKYNLQIPAHIQAYMNKIFDPLPDGNCGFCCIARALGYKVEGWFQVSGRGHREAGAYTKLQGGEEQMKTILQNLKVKSKKATCIGVDEF</sequence>
<name>A0A0L0VSE4_9BASI</name>
<dbReference type="EMBL" id="AJIL01000025">
    <property type="protein sequence ID" value="KNF02203.1"/>
    <property type="molecule type" value="Genomic_DNA"/>
</dbReference>